<dbReference type="InterPro" id="IPR036322">
    <property type="entry name" value="WD40_repeat_dom_sf"/>
</dbReference>
<evidence type="ECO:0000256" key="3">
    <source>
        <dbReference type="PROSITE-ProRule" id="PRU00221"/>
    </source>
</evidence>
<evidence type="ECO:0000256" key="1">
    <source>
        <dbReference type="ARBA" id="ARBA00022574"/>
    </source>
</evidence>
<proteinExistence type="predicted"/>
<evidence type="ECO:0000313" key="4">
    <source>
        <dbReference type="EMBL" id="ESQ34379.1"/>
    </source>
</evidence>
<dbReference type="SMART" id="SM00320">
    <property type="entry name" value="WD40"/>
    <property type="match status" value="7"/>
</dbReference>
<dbReference type="KEGG" id="eus:EUTSA_v10007766mg"/>
<dbReference type="InterPro" id="IPR020472">
    <property type="entry name" value="WD40_PAC1"/>
</dbReference>
<feature type="repeat" description="WD" evidence="3">
    <location>
        <begin position="270"/>
        <end position="302"/>
    </location>
</feature>
<dbReference type="FunFam" id="2.130.10.10:FF:000775">
    <property type="entry name" value="BnaA09g28200D protein"/>
    <property type="match status" value="1"/>
</dbReference>
<dbReference type="AlphaFoldDB" id="V4KSS9"/>
<evidence type="ECO:0000256" key="2">
    <source>
        <dbReference type="ARBA" id="ARBA00022737"/>
    </source>
</evidence>
<dbReference type="InterPro" id="IPR045182">
    <property type="entry name" value="JINGUBANG-like"/>
</dbReference>
<dbReference type="OrthoDB" id="674604at2759"/>
<accession>V4KSS9</accession>
<dbReference type="Gene3D" id="2.130.10.10">
    <property type="entry name" value="YVTN repeat-like/Quinoprotein amine dehydrogenase"/>
    <property type="match status" value="3"/>
</dbReference>
<feature type="repeat" description="WD" evidence="3">
    <location>
        <begin position="225"/>
        <end position="265"/>
    </location>
</feature>
<keyword evidence="5" id="KW-1185">Reference proteome</keyword>
<dbReference type="Proteomes" id="UP000030689">
    <property type="component" value="Unassembled WGS sequence"/>
</dbReference>
<dbReference type="PROSITE" id="PS50294">
    <property type="entry name" value="WD_REPEATS_REGION"/>
    <property type="match status" value="6"/>
</dbReference>
<keyword evidence="1 3" id="KW-0853">WD repeat</keyword>
<dbReference type="SUPFAM" id="SSF50978">
    <property type="entry name" value="WD40 repeat-like"/>
    <property type="match status" value="1"/>
</dbReference>
<sequence>MGLLPCSCPLPCNKTRSECQMKYPDIQSEASTSSTLLSQPSLPSIPSLSSLPQSYNVDHQCLATLKGHSSYVSSLALSETSLFTGSSNSEIRVWPREPPEYSTGNIVGAGNGGVKSLVILGDKLISAHQDHKIRVWKIVDESSRRDQKYKCVATLPTVNDRFTSLFSQKSYVEVRRHKKCTWVHHVDAVSSLAVSQDGSLLYSASWDRSFKIWRTSDFKCLESTEKAHDDAINAIVVSRDGFVYTGSADKKIKVWNKKDDMRQYSLVATLTKHLSAVNALAVSEDGKVLYSGACDRSILVWERVSNGGDEEVHMSVVGALRGHTKAILCLAVASDLVLSGSADKSLRVWKRGLMEKDGYSCLAVLEGHTKPVKCLAVSVSASDSNSGYSCMVYSGSLDLSVKVWKLRVSSV</sequence>
<dbReference type="PANTHER" id="PTHR22844:SF387">
    <property type="entry name" value="F3I6.5 PROTEIN"/>
    <property type="match status" value="1"/>
</dbReference>
<name>V4KSS9_EUTSA</name>
<feature type="repeat" description="WD" evidence="3">
    <location>
        <begin position="65"/>
        <end position="94"/>
    </location>
</feature>
<gene>
    <name evidence="4" type="ORF">EUTSA_v10007766mg</name>
</gene>
<feature type="repeat" description="WD" evidence="3">
    <location>
        <begin position="182"/>
        <end position="223"/>
    </location>
</feature>
<feature type="repeat" description="WD" evidence="3">
    <location>
        <begin position="365"/>
        <end position="411"/>
    </location>
</feature>
<evidence type="ECO:0000313" key="5">
    <source>
        <dbReference type="Proteomes" id="UP000030689"/>
    </source>
</evidence>
<feature type="repeat" description="WD" evidence="3">
    <location>
        <begin position="320"/>
        <end position="350"/>
    </location>
</feature>
<dbReference type="Pfam" id="PF00400">
    <property type="entry name" value="WD40"/>
    <property type="match status" value="6"/>
</dbReference>
<reference evidence="4 5" key="1">
    <citation type="journal article" date="2013" name="Front. Plant Sci.">
        <title>The Reference Genome of the Halophytic Plant Eutrema salsugineum.</title>
        <authorList>
            <person name="Yang R."/>
            <person name="Jarvis D.E."/>
            <person name="Chen H."/>
            <person name="Beilstein M.A."/>
            <person name="Grimwood J."/>
            <person name="Jenkins J."/>
            <person name="Shu S."/>
            <person name="Prochnik S."/>
            <person name="Xin M."/>
            <person name="Ma C."/>
            <person name="Schmutz J."/>
            <person name="Wing R.A."/>
            <person name="Mitchell-Olds T."/>
            <person name="Schumaker K.S."/>
            <person name="Wang X."/>
        </authorList>
    </citation>
    <scope>NUCLEOTIDE SEQUENCE [LARGE SCALE GENOMIC DNA]</scope>
</reference>
<dbReference type="Gramene" id="ESQ34379">
    <property type="protein sequence ID" value="ESQ34379"/>
    <property type="gene ID" value="EUTSA_v10007766mg"/>
</dbReference>
<dbReference type="OMA" id="RCCACHV"/>
<organism evidence="4 5">
    <name type="scientific">Eutrema salsugineum</name>
    <name type="common">Saltwater cress</name>
    <name type="synonym">Sisymbrium salsugineum</name>
    <dbReference type="NCBI Taxonomy" id="72664"/>
    <lineage>
        <taxon>Eukaryota</taxon>
        <taxon>Viridiplantae</taxon>
        <taxon>Streptophyta</taxon>
        <taxon>Embryophyta</taxon>
        <taxon>Tracheophyta</taxon>
        <taxon>Spermatophyta</taxon>
        <taxon>Magnoliopsida</taxon>
        <taxon>eudicotyledons</taxon>
        <taxon>Gunneridae</taxon>
        <taxon>Pentapetalae</taxon>
        <taxon>rosids</taxon>
        <taxon>malvids</taxon>
        <taxon>Brassicales</taxon>
        <taxon>Brassicaceae</taxon>
        <taxon>Eutremeae</taxon>
        <taxon>Eutrema</taxon>
    </lineage>
</organism>
<dbReference type="EMBL" id="KI517683">
    <property type="protein sequence ID" value="ESQ34379.1"/>
    <property type="molecule type" value="Genomic_DNA"/>
</dbReference>
<dbReference type="PRINTS" id="PR00320">
    <property type="entry name" value="GPROTEINBRPT"/>
</dbReference>
<dbReference type="InterPro" id="IPR015943">
    <property type="entry name" value="WD40/YVTN_repeat-like_dom_sf"/>
</dbReference>
<dbReference type="STRING" id="72664.V4KSS9"/>
<dbReference type="eggNOG" id="KOG4155">
    <property type="taxonomic scope" value="Eukaryota"/>
</dbReference>
<dbReference type="CDD" id="cd00200">
    <property type="entry name" value="WD40"/>
    <property type="match status" value="1"/>
</dbReference>
<protein>
    <submittedName>
        <fullName evidence="4">Uncharacterized protein</fullName>
    </submittedName>
</protein>
<dbReference type="InterPro" id="IPR001680">
    <property type="entry name" value="WD40_rpt"/>
</dbReference>
<dbReference type="PROSITE" id="PS50082">
    <property type="entry name" value="WD_REPEATS_2"/>
    <property type="match status" value="6"/>
</dbReference>
<keyword evidence="2" id="KW-0677">Repeat</keyword>
<dbReference type="PANTHER" id="PTHR22844">
    <property type="entry name" value="F-BOX AND WD40 DOMAIN PROTEIN"/>
    <property type="match status" value="1"/>
</dbReference>